<proteinExistence type="predicted"/>
<dbReference type="HOGENOM" id="CLU_965902_0_0_0"/>
<evidence type="ECO:0000313" key="8">
    <source>
        <dbReference type="Proteomes" id="UP000007013"/>
    </source>
</evidence>
<dbReference type="Gene3D" id="3.40.30.10">
    <property type="entry name" value="Glutaredoxin"/>
    <property type="match status" value="1"/>
</dbReference>
<dbReference type="PROSITE" id="PS51352">
    <property type="entry name" value="THIOREDOXIN_2"/>
    <property type="match status" value="1"/>
</dbReference>
<keyword evidence="5" id="KW-0732">Signal</keyword>
<dbReference type="InterPro" id="IPR013740">
    <property type="entry name" value="Redoxin"/>
</dbReference>
<evidence type="ECO:0000256" key="2">
    <source>
        <dbReference type="ARBA" id="ARBA00022748"/>
    </source>
</evidence>
<dbReference type="CDD" id="cd02966">
    <property type="entry name" value="TlpA_like_family"/>
    <property type="match status" value="1"/>
</dbReference>
<dbReference type="Proteomes" id="UP000007013">
    <property type="component" value="Chromosome"/>
</dbReference>
<keyword evidence="2" id="KW-0201">Cytochrome c-type biogenesis</keyword>
<dbReference type="GO" id="GO:0016491">
    <property type="term" value="F:oxidoreductase activity"/>
    <property type="evidence" value="ECO:0007669"/>
    <property type="project" value="InterPro"/>
</dbReference>
<dbReference type="PANTHER" id="PTHR42852:SF6">
    <property type="entry name" value="THIOL:DISULFIDE INTERCHANGE PROTEIN DSBE"/>
    <property type="match status" value="1"/>
</dbReference>
<evidence type="ECO:0000256" key="4">
    <source>
        <dbReference type="ARBA" id="ARBA00023284"/>
    </source>
</evidence>
<feature type="domain" description="Thioredoxin" evidence="6">
    <location>
        <begin position="149"/>
        <end position="288"/>
    </location>
</feature>
<dbReference type="Pfam" id="PF08534">
    <property type="entry name" value="Redoxin"/>
    <property type="match status" value="1"/>
</dbReference>
<name>B1ZMV0_OPITP</name>
<gene>
    <name evidence="7" type="ordered locus">Oter_2095</name>
</gene>
<dbReference type="InterPro" id="IPR050553">
    <property type="entry name" value="Thioredoxin_ResA/DsbE_sf"/>
</dbReference>
<dbReference type="InterPro" id="IPR017937">
    <property type="entry name" value="Thioredoxin_CS"/>
</dbReference>
<organism evidence="7 8">
    <name type="scientific">Opitutus terrae (strain DSM 11246 / JCM 15787 / PB90-1)</name>
    <dbReference type="NCBI Taxonomy" id="452637"/>
    <lineage>
        <taxon>Bacteria</taxon>
        <taxon>Pseudomonadati</taxon>
        <taxon>Verrucomicrobiota</taxon>
        <taxon>Opitutia</taxon>
        <taxon>Opitutales</taxon>
        <taxon>Opitutaceae</taxon>
        <taxon>Opitutus</taxon>
    </lineage>
</organism>
<dbReference type="AlphaFoldDB" id="B1ZMV0"/>
<dbReference type="InterPro" id="IPR013766">
    <property type="entry name" value="Thioredoxin_domain"/>
</dbReference>
<dbReference type="InterPro" id="IPR036249">
    <property type="entry name" value="Thioredoxin-like_sf"/>
</dbReference>
<dbReference type="PROSITE" id="PS00194">
    <property type="entry name" value="THIOREDOXIN_1"/>
    <property type="match status" value="1"/>
</dbReference>
<evidence type="ECO:0000256" key="1">
    <source>
        <dbReference type="ARBA" id="ARBA00004196"/>
    </source>
</evidence>
<dbReference type="GO" id="GO:0017004">
    <property type="term" value="P:cytochrome complex assembly"/>
    <property type="evidence" value="ECO:0007669"/>
    <property type="project" value="UniProtKB-KW"/>
</dbReference>
<evidence type="ECO:0000256" key="3">
    <source>
        <dbReference type="ARBA" id="ARBA00023157"/>
    </source>
</evidence>
<comment type="subcellular location">
    <subcellularLocation>
        <location evidence="1">Cell envelope</location>
    </subcellularLocation>
</comment>
<sequence length="288" mass="31174">MKTRILFACGCLGLGGAVATAAESSVAPAAVSAPAASVSTVQDELRTLVEKVRAKLSSGVRTEAALAEELKAFDALLAAHASEKTDEVAQVLLMKAMLYLQVFDDADRGAELLTQLKRDFPTTQLAGKVDEVLQQIEQQRESAALRAKLKPDAVFPDFTEQDLNGAPLSISGLKGKVVLVDFWATWCGPCVAELPNVLAAYGKYHDKGFEIVGISLDRSEDALKKFIAEKQMTWPQYFDGKAWDSKLGRQYGITSIPATFLLDRDGKIIARDLRGKELEAELAKALGE</sequence>
<keyword evidence="4" id="KW-0676">Redox-active center</keyword>
<evidence type="ECO:0000313" key="7">
    <source>
        <dbReference type="EMBL" id="ACB75378.1"/>
    </source>
</evidence>
<reference evidence="7 8" key="1">
    <citation type="journal article" date="2011" name="J. Bacteriol.">
        <title>Genome sequence of the verrucomicrobium Opitutus terrae PB90-1, an abundant inhabitant of rice paddy soil ecosystems.</title>
        <authorList>
            <person name="van Passel M.W."/>
            <person name="Kant R."/>
            <person name="Palva A."/>
            <person name="Copeland A."/>
            <person name="Lucas S."/>
            <person name="Lapidus A."/>
            <person name="Glavina del Rio T."/>
            <person name="Pitluck S."/>
            <person name="Goltsman E."/>
            <person name="Clum A."/>
            <person name="Sun H."/>
            <person name="Schmutz J."/>
            <person name="Larimer F.W."/>
            <person name="Land M.L."/>
            <person name="Hauser L."/>
            <person name="Kyrpides N."/>
            <person name="Mikhailova N."/>
            <person name="Richardson P.P."/>
            <person name="Janssen P.H."/>
            <person name="de Vos W.M."/>
            <person name="Smidt H."/>
        </authorList>
    </citation>
    <scope>NUCLEOTIDE SEQUENCE [LARGE SCALE GENOMIC DNA]</scope>
    <source>
        <strain evidence="8">DSM 11246 / JCM 15787 / PB90-1</strain>
    </source>
</reference>
<feature type="signal peptide" evidence="5">
    <location>
        <begin position="1"/>
        <end position="21"/>
    </location>
</feature>
<keyword evidence="8" id="KW-1185">Reference proteome</keyword>
<keyword evidence="3" id="KW-1015">Disulfide bond</keyword>
<accession>B1ZMV0</accession>
<dbReference type="RefSeq" id="WP_012374915.1">
    <property type="nucleotide sequence ID" value="NC_010571.1"/>
</dbReference>
<feature type="chain" id="PRO_5002774785" evidence="5">
    <location>
        <begin position="22"/>
        <end position="288"/>
    </location>
</feature>
<evidence type="ECO:0000256" key="5">
    <source>
        <dbReference type="SAM" id="SignalP"/>
    </source>
</evidence>
<dbReference type="GO" id="GO:0030313">
    <property type="term" value="C:cell envelope"/>
    <property type="evidence" value="ECO:0007669"/>
    <property type="project" value="UniProtKB-SubCell"/>
</dbReference>
<dbReference type="eggNOG" id="COG0526">
    <property type="taxonomic scope" value="Bacteria"/>
</dbReference>
<dbReference type="KEGG" id="ote:Oter_2095"/>
<protein>
    <submittedName>
        <fullName evidence="7">Alkyl hydroperoxide reductase/ Thiol specific antioxidant/ Mal allergen</fullName>
    </submittedName>
</protein>
<evidence type="ECO:0000259" key="6">
    <source>
        <dbReference type="PROSITE" id="PS51352"/>
    </source>
</evidence>
<dbReference type="EMBL" id="CP001032">
    <property type="protein sequence ID" value="ACB75378.1"/>
    <property type="molecule type" value="Genomic_DNA"/>
</dbReference>
<dbReference type="STRING" id="452637.Oter_2095"/>
<dbReference type="SUPFAM" id="SSF52833">
    <property type="entry name" value="Thioredoxin-like"/>
    <property type="match status" value="1"/>
</dbReference>
<dbReference type="PANTHER" id="PTHR42852">
    <property type="entry name" value="THIOL:DISULFIDE INTERCHANGE PROTEIN DSBE"/>
    <property type="match status" value="1"/>
</dbReference>